<feature type="coiled-coil region" evidence="1">
    <location>
        <begin position="331"/>
        <end position="383"/>
    </location>
</feature>
<dbReference type="EMBL" id="JAQQAF010000009">
    <property type="protein sequence ID" value="KAJ8458981.1"/>
    <property type="molecule type" value="Genomic_DNA"/>
</dbReference>
<feature type="region of interest" description="Disordered" evidence="2">
    <location>
        <begin position="165"/>
        <end position="185"/>
    </location>
</feature>
<feature type="domain" description="AMP-activated protein kinase glycogen-binding" evidence="3">
    <location>
        <begin position="386"/>
        <end position="459"/>
    </location>
</feature>
<name>A0AAV8NZM3_ENSVE</name>
<proteinExistence type="predicted"/>
<protein>
    <recommendedName>
        <fullName evidence="3">AMP-activated protein kinase glycogen-binding domain-containing protein</fullName>
    </recommendedName>
</protein>
<dbReference type="Gene3D" id="2.60.40.10">
    <property type="entry name" value="Immunoglobulins"/>
    <property type="match status" value="1"/>
</dbReference>
<dbReference type="InterPro" id="IPR032640">
    <property type="entry name" value="AMPK1_CBM"/>
</dbReference>
<dbReference type="AlphaFoldDB" id="A0AAV8NZM3"/>
<dbReference type="SUPFAM" id="SSF81296">
    <property type="entry name" value="E set domains"/>
    <property type="match status" value="1"/>
</dbReference>
<evidence type="ECO:0000259" key="3">
    <source>
        <dbReference type="Pfam" id="PF16561"/>
    </source>
</evidence>
<feature type="compositionally biased region" description="Polar residues" evidence="2">
    <location>
        <begin position="172"/>
        <end position="182"/>
    </location>
</feature>
<dbReference type="Proteomes" id="UP001222027">
    <property type="component" value="Unassembled WGS sequence"/>
</dbReference>
<dbReference type="InterPro" id="IPR013783">
    <property type="entry name" value="Ig-like_fold"/>
</dbReference>
<keyword evidence="5" id="KW-1185">Reference proteome</keyword>
<accession>A0AAV8NZM3</accession>
<dbReference type="PANTHER" id="PTHR47434:SF1">
    <property type="entry name" value="PROTEIN PTST HOMOLOG 2, CHLOROPLASTIC"/>
    <property type="match status" value="1"/>
</dbReference>
<evidence type="ECO:0000256" key="2">
    <source>
        <dbReference type="SAM" id="MobiDB-lite"/>
    </source>
</evidence>
<gene>
    <name evidence="4" type="ORF">OPV22_031907</name>
</gene>
<comment type="caution">
    <text evidence="4">The sequence shown here is derived from an EMBL/GenBank/DDBJ whole genome shotgun (WGS) entry which is preliminary data.</text>
</comment>
<evidence type="ECO:0000313" key="4">
    <source>
        <dbReference type="EMBL" id="KAJ8458981.1"/>
    </source>
</evidence>
<dbReference type="CDD" id="cd02859">
    <property type="entry name" value="E_set_AMPKbeta_like_N"/>
    <property type="match status" value="1"/>
</dbReference>
<evidence type="ECO:0000313" key="5">
    <source>
        <dbReference type="Proteomes" id="UP001222027"/>
    </source>
</evidence>
<reference evidence="4 5" key="1">
    <citation type="submission" date="2022-12" db="EMBL/GenBank/DDBJ databases">
        <title>Chromosome-scale assembly of the Ensete ventricosum genome.</title>
        <authorList>
            <person name="Dussert Y."/>
            <person name="Stocks J."/>
            <person name="Wendawek A."/>
            <person name="Woldeyes F."/>
            <person name="Nichols R.A."/>
            <person name="Borrell J.S."/>
        </authorList>
    </citation>
    <scope>NUCLEOTIDE SEQUENCE [LARGE SCALE GENOMIC DNA]</scope>
    <source>
        <strain evidence="5">cv. Maze</strain>
        <tissue evidence="4">Seeds</tissue>
    </source>
</reference>
<sequence>MTSPPPLASASSVLPPLLTPRFVAPFHAKIGSLGVLHPSRTRICGWRSGRRKGIVVKAREEEDAFAMGLRSVDVEAEIYEFMRRSAKPMDFPTRDELVAAGRADLAETVAARGGWLTFGWDIDDGGQEVNGGSESISGVAQEDGGVYQERVLNGSLVTNPATALGCEDHSAAPSSSGRSLGTENVEDGGVEGILSRLEKGRSLSLALASRGNVVNGRDSWRNAVHDPGDTAAETVPTDDRKLLEDDSLKVECSTMHIQTQNSFVSHNGINESFADKSQRHLHLQHLEADLSSALRLVRSRANGIVSHEHQGNSVDELHRLSDAWEFQETEIVNAQDKLQSVRAKLAVLEGKLSFKIMEARKVMEEKQKRIDAAQNALHLLRTAYTVWPNSASEVLLAGSFDGWTGQRRMERSSSCIFTLQLKLYPGQYEIKFIVDGVWKTDPLRPVVHNNGHENNLLIVD</sequence>
<dbReference type="PANTHER" id="PTHR47434">
    <property type="entry name" value="PROTEIN PTST HOMOLOG 3, CHLOROPLASTIC"/>
    <property type="match status" value="1"/>
</dbReference>
<organism evidence="4 5">
    <name type="scientific">Ensete ventricosum</name>
    <name type="common">Abyssinian banana</name>
    <name type="synonym">Musa ensete</name>
    <dbReference type="NCBI Taxonomy" id="4639"/>
    <lineage>
        <taxon>Eukaryota</taxon>
        <taxon>Viridiplantae</taxon>
        <taxon>Streptophyta</taxon>
        <taxon>Embryophyta</taxon>
        <taxon>Tracheophyta</taxon>
        <taxon>Spermatophyta</taxon>
        <taxon>Magnoliopsida</taxon>
        <taxon>Liliopsida</taxon>
        <taxon>Zingiberales</taxon>
        <taxon>Musaceae</taxon>
        <taxon>Ensete</taxon>
    </lineage>
</organism>
<keyword evidence="1" id="KW-0175">Coiled coil</keyword>
<dbReference type="InterPro" id="IPR014756">
    <property type="entry name" value="Ig_E-set"/>
</dbReference>
<evidence type="ECO:0000256" key="1">
    <source>
        <dbReference type="SAM" id="Coils"/>
    </source>
</evidence>
<dbReference type="GO" id="GO:0009507">
    <property type="term" value="C:chloroplast"/>
    <property type="evidence" value="ECO:0007669"/>
    <property type="project" value="UniProtKB-ARBA"/>
</dbReference>
<dbReference type="Pfam" id="PF16561">
    <property type="entry name" value="AMPK1_CBM"/>
    <property type="match status" value="1"/>
</dbReference>